<dbReference type="GO" id="GO:0050839">
    <property type="term" value="F:cell adhesion molecule binding"/>
    <property type="evidence" value="ECO:0007669"/>
    <property type="project" value="TreeGrafter"/>
</dbReference>
<keyword evidence="2" id="KW-0732">Signal</keyword>
<proteinExistence type="predicted"/>
<keyword evidence="5" id="KW-1185">Reference proteome</keyword>
<dbReference type="Gene3D" id="2.30.180.10">
    <property type="entry name" value="FAS1 domain"/>
    <property type="match status" value="4"/>
</dbReference>
<feature type="domain" description="FAS1" evidence="3">
    <location>
        <begin position="536"/>
        <end position="677"/>
    </location>
</feature>
<feature type="region of interest" description="Disordered" evidence="1">
    <location>
        <begin position="164"/>
        <end position="192"/>
    </location>
</feature>
<name>A0A9N9XQD3_PHYSR</name>
<dbReference type="InterPro" id="IPR050904">
    <property type="entry name" value="Adhesion/Biosynth-related"/>
</dbReference>
<feature type="domain" description="FAS1" evidence="3">
    <location>
        <begin position="681"/>
        <end position="817"/>
    </location>
</feature>
<dbReference type="InterPro" id="IPR000782">
    <property type="entry name" value="FAS1_domain"/>
</dbReference>
<protein>
    <recommendedName>
        <fullName evidence="3">FAS1 domain-containing protein</fullName>
    </recommendedName>
</protein>
<feature type="signal peptide" evidence="2">
    <location>
        <begin position="1"/>
        <end position="19"/>
    </location>
</feature>
<gene>
    <name evidence="4" type="ORF">PHYEVI_LOCUS6653</name>
</gene>
<sequence>MLLKAFLVLSTVCLIGVKTDFYNDLSLFHELQQEPLKLNWNWDGPVQSRRAVDRPDDVEEASDERKEPLSKNYKDPVPASSEQKPVLRPTPKPKPSEGAGKPEDALLHGGVVSVDAGGFGGPLVDLPEFDFASSFGLGSRPFGIGDLLNSFQVNQWWKGENVCVEREESTDNENEEGENNEEKKNSSTQAPKTLPDLFSTSISLSNCFETPSKYECLTKINNHGVIKTFTVRYKCCYGYGRTKGGCEKLADLKPLLQTLDDIKIKEFRDLIKTAGLDEKFNSGNYSLFAPSDNGLADYNEKLNEMNNVVEVVRRRRASPSIPAKELVLSHAVQGFLDLTEIDNDEVIYSENDNSSIRINIYPTSTRERLYTVNCARVKTPNVLAENGIIHVTDGIVVPVSQNVETVIKEHPKLRMFSKAISNTDIPSRMKSNGHYTVFAPTDEAFAKLDESQRQKILSGSGCSASILKFHFTPHTICSPAIVGNATTHNVEGDTVHMQRTNEDELIFEKTAKIVEADVVATNGVIHLIDTIIIPDSGLYIGNVLNHRNYSKFQELIQKAELDEQINSLQNATIFVPSNAVFESTEGKKLLGEMENDPEKLKDMIRYHTVKGLMPSNDMNNNAKLETYNEGKELRLNLYSTLPLFTNVVNRATVNCARLVGFDEKACGSVLHEVNKFLVPPTENILEVIANDAKYSTLRTLLKDTEAERILQQNNRSLTFLAPTDETFAALDEKDKEALLNDKKKAEYVLKNHILTEVLCCSGVGPQSWGFSSFVSTLSNTQVEIGRTGSRVRINGAIVTSCDNMATNGVVHTINKVLLPRQPQVPSLGGFFLFDI</sequence>
<dbReference type="PANTHER" id="PTHR10900">
    <property type="entry name" value="PERIOSTIN-RELATED"/>
    <property type="match status" value="1"/>
</dbReference>
<dbReference type="Proteomes" id="UP001153712">
    <property type="component" value="Chromosome 3"/>
</dbReference>
<dbReference type="GO" id="GO:0005615">
    <property type="term" value="C:extracellular space"/>
    <property type="evidence" value="ECO:0007669"/>
    <property type="project" value="TreeGrafter"/>
</dbReference>
<feature type="compositionally biased region" description="Basic and acidic residues" evidence="1">
    <location>
        <begin position="63"/>
        <end position="74"/>
    </location>
</feature>
<dbReference type="PROSITE" id="PS50213">
    <property type="entry name" value="FAS1"/>
    <property type="match status" value="4"/>
</dbReference>
<dbReference type="EMBL" id="OU900096">
    <property type="protein sequence ID" value="CAG9860298.1"/>
    <property type="molecule type" value="Genomic_DNA"/>
</dbReference>
<feature type="domain" description="FAS1" evidence="3">
    <location>
        <begin position="251"/>
        <end position="396"/>
    </location>
</feature>
<accession>A0A9N9XQD3</accession>
<feature type="chain" id="PRO_5040239072" description="FAS1 domain-containing protein" evidence="2">
    <location>
        <begin position="20"/>
        <end position="835"/>
    </location>
</feature>
<dbReference type="OrthoDB" id="286301at2759"/>
<feature type="region of interest" description="Disordered" evidence="1">
    <location>
        <begin position="48"/>
        <end position="105"/>
    </location>
</feature>
<dbReference type="InterPro" id="IPR036378">
    <property type="entry name" value="FAS1_dom_sf"/>
</dbReference>
<dbReference type="GO" id="GO:0030198">
    <property type="term" value="P:extracellular matrix organization"/>
    <property type="evidence" value="ECO:0007669"/>
    <property type="project" value="TreeGrafter"/>
</dbReference>
<reference evidence="4" key="1">
    <citation type="submission" date="2022-01" db="EMBL/GenBank/DDBJ databases">
        <authorList>
            <person name="King R."/>
        </authorList>
    </citation>
    <scope>NUCLEOTIDE SEQUENCE</scope>
</reference>
<dbReference type="GO" id="GO:0007155">
    <property type="term" value="P:cell adhesion"/>
    <property type="evidence" value="ECO:0007669"/>
    <property type="project" value="TreeGrafter"/>
</dbReference>
<dbReference type="Pfam" id="PF02469">
    <property type="entry name" value="Fasciclin"/>
    <property type="match status" value="4"/>
</dbReference>
<organism evidence="4 5">
    <name type="scientific">Phyllotreta striolata</name>
    <name type="common">Striped flea beetle</name>
    <name type="synonym">Crioceris striolata</name>
    <dbReference type="NCBI Taxonomy" id="444603"/>
    <lineage>
        <taxon>Eukaryota</taxon>
        <taxon>Metazoa</taxon>
        <taxon>Ecdysozoa</taxon>
        <taxon>Arthropoda</taxon>
        <taxon>Hexapoda</taxon>
        <taxon>Insecta</taxon>
        <taxon>Pterygota</taxon>
        <taxon>Neoptera</taxon>
        <taxon>Endopterygota</taxon>
        <taxon>Coleoptera</taxon>
        <taxon>Polyphaga</taxon>
        <taxon>Cucujiformia</taxon>
        <taxon>Chrysomeloidea</taxon>
        <taxon>Chrysomelidae</taxon>
        <taxon>Galerucinae</taxon>
        <taxon>Alticini</taxon>
        <taxon>Phyllotreta</taxon>
    </lineage>
</organism>
<dbReference type="SUPFAM" id="SSF82153">
    <property type="entry name" value="FAS1 domain"/>
    <property type="match status" value="4"/>
</dbReference>
<dbReference type="AlphaFoldDB" id="A0A9N9XQD3"/>
<dbReference type="FunFam" id="2.30.180.10:FF:000032">
    <property type="entry name" value="Fasciclin domain-containing protein, putative"/>
    <property type="match status" value="1"/>
</dbReference>
<dbReference type="GO" id="GO:0031012">
    <property type="term" value="C:extracellular matrix"/>
    <property type="evidence" value="ECO:0007669"/>
    <property type="project" value="TreeGrafter"/>
</dbReference>
<dbReference type="PANTHER" id="PTHR10900:SF77">
    <property type="entry name" value="FI19380P1"/>
    <property type="match status" value="1"/>
</dbReference>
<evidence type="ECO:0000256" key="2">
    <source>
        <dbReference type="SAM" id="SignalP"/>
    </source>
</evidence>
<dbReference type="SMART" id="SM00554">
    <property type="entry name" value="FAS1"/>
    <property type="match status" value="4"/>
</dbReference>
<feature type="compositionally biased region" description="Acidic residues" evidence="1">
    <location>
        <begin position="170"/>
        <end position="179"/>
    </location>
</feature>
<evidence type="ECO:0000256" key="1">
    <source>
        <dbReference type="SAM" id="MobiDB-lite"/>
    </source>
</evidence>
<evidence type="ECO:0000313" key="5">
    <source>
        <dbReference type="Proteomes" id="UP001153712"/>
    </source>
</evidence>
<evidence type="ECO:0000259" key="3">
    <source>
        <dbReference type="PROSITE" id="PS50213"/>
    </source>
</evidence>
<feature type="domain" description="FAS1" evidence="3">
    <location>
        <begin position="400"/>
        <end position="532"/>
    </location>
</feature>
<evidence type="ECO:0000313" key="4">
    <source>
        <dbReference type="EMBL" id="CAG9860298.1"/>
    </source>
</evidence>